<evidence type="ECO:0000256" key="1">
    <source>
        <dbReference type="SAM" id="SignalP"/>
    </source>
</evidence>
<proteinExistence type="predicted"/>
<feature type="signal peptide" evidence="1">
    <location>
        <begin position="1"/>
        <end position="20"/>
    </location>
</feature>
<gene>
    <name evidence="2" type="ORF">PGT21_025165</name>
    <name evidence="3" type="ORF">PGTUg99_014571</name>
</gene>
<dbReference type="EMBL" id="VDEP01000013">
    <property type="protein sequence ID" value="KAA1137056.1"/>
    <property type="molecule type" value="Genomic_DNA"/>
</dbReference>
<evidence type="ECO:0000313" key="5">
    <source>
        <dbReference type="Proteomes" id="UP000325313"/>
    </source>
</evidence>
<name>A0A5B0MXV9_PUCGR</name>
<evidence type="ECO:0000313" key="2">
    <source>
        <dbReference type="EMBL" id="KAA1080908.1"/>
    </source>
</evidence>
<dbReference type="Proteomes" id="UP000325313">
    <property type="component" value="Unassembled WGS sequence"/>
</dbReference>
<dbReference type="AlphaFoldDB" id="A0A5B0MXV9"/>
<accession>A0A5B0MXV9</accession>
<dbReference type="EMBL" id="VSWC01000131">
    <property type="protein sequence ID" value="KAA1080908.1"/>
    <property type="molecule type" value="Genomic_DNA"/>
</dbReference>
<protein>
    <submittedName>
        <fullName evidence="2">Uncharacterized protein</fullName>
    </submittedName>
</protein>
<sequence length="113" mass="12137">MLFNHPVLLFGLVPVLGTIAANSPCPEGFSVICLANDALSGTATQLDAKVAVNSNGKLQCPDGYNLRNKYRYCCPQDITKEVTKTNQIDYHLIPLGPNQAGVKCSALKSRLST</sequence>
<keyword evidence="1" id="KW-0732">Signal</keyword>
<reference evidence="4 5" key="1">
    <citation type="submission" date="2019-05" db="EMBL/GenBank/DDBJ databases">
        <title>Emergence of the Ug99 lineage of the wheat stem rust pathogen through somatic hybridization.</title>
        <authorList>
            <person name="Li F."/>
            <person name="Upadhyaya N.M."/>
            <person name="Sperschneider J."/>
            <person name="Matny O."/>
            <person name="Nguyen-Phuc H."/>
            <person name="Mago R."/>
            <person name="Raley C."/>
            <person name="Miller M.E."/>
            <person name="Silverstein K.A.T."/>
            <person name="Henningsen E."/>
            <person name="Hirsch C.D."/>
            <person name="Visser B."/>
            <person name="Pretorius Z.A."/>
            <person name="Steffenson B.J."/>
            <person name="Schwessinger B."/>
            <person name="Dodds P.N."/>
            <person name="Figueroa M."/>
        </authorList>
    </citation>
    <scope>NUCLEOTIDE SEQUENCE [LARGE SCALE GENOMIC DNA]</scope>
    <source>
        <strain evidence="2">21-0</strain>
        <strain evidence="3 5">Ug99</strain>
    </source>
</reference>
<organism evidence="2 4">
    <name type="scientific">Puccinia graminis f. sp. tritici</name>
    <dbReference type="NCBI Taxonomy" id="56615"/>
    <lineage>
        <taxon>Eukaryota</taxon>
        <taxon>Fungi</taxon>
        <taxon>Dikarya</taxon>
        <taxon>Basidiomycota</taxon>
        <taxon>Pucciniomycotina</taxon>
        <taxon>Pucciniomycetes</taxon>
        <taxon>Pucciniales</taxon>
        <taxon>Pucciniaceae</taxon>
        <taxon>Puccinia</taxon>
    </lineage>
</organism>
<comment type="caution">
    <text evidence="2">The sequence shown here is derived from an EMBL/GenBank/DDBJ whole genome shotgun (WGS) entry which is preliminary data.</text>
</comment>
<evidence type="ECO:0000313" key="4">
    <source>
        <dbReference type="Proteomes" id="UP000324748"/>
    </source>
</evidence>
<keyword evidence="4" id="KW-1185">Reference proteome</keyword>
<feature type="chain" id="PRO_5036366198" evidence="1">
    <location>
        <begin position="21"/>
        <end position="113"/>
    </location>
</feature>
<evidence type="ECO:0000313" key="3">
    <source>
        <dbReference type="EMBL" id="KAA1137056.1"/>
    </source>
</evidence>
<dbReference type="Proteomes" id="UP000324748">
    <property type="component" value="Unassembled WGS sequence"/>
</dbReference>